<name>A0A284RXF6_ARMOS</name>
<accession>A0A284RXF6</accession>
<sequence length="129" mass="13845">MAEGCACGMGCAERQMRVGEGGDGDERSQRWLSCRKEVVLWLWGRNVVSVLAGSAVVGGCRSTGQKPSSSPNFETLLSKELPSDMSVPAPPNTPSPTALGLIRSPISLSRARFRKLALPFHQRMISSSI</sequence>
<dbReference type="Proteomes" id="UP000219338">
    <property type="component" value="Unassembled WGS sequence"/>
</dbReference>
<evidence type="ECO:0000313" key="1">
    <source>
        <dbReference type="EMBL" id="SJL13436.1"/>
    </source>
</evidence>
<protein>
    <submittedName>
        <fullName evidence="1">Uncharacterized protein</fullName>
    </submittedName>
</protein>
<dbReference type="OrthoDB" id="10422637at2759"/>
<proteinExistence type="predicted"/>
<organism evidence="1 2">
    <name type="scientific">Armillaria ostoyae</name>
    <name type="common">Armillaria root rot fungus</name>
    <dbReference type="NCBI Taxonomy" id="47428"/>
    <lineage>
        <taxon>Eukaryota</taxon>
        <taxon>Fungi</taxon>
        <taxon>Dikarya</taxon>
        <taxon>Basidiomycota</taxon>
        <taxon>Agaricomycotina</taxon>
        <taxon>Agaricomycetes</taxon>
        <taxon>Agaricomycetidae</taxon>
        <taxon>Agaricales</taxon>
        <taxon>Marasmiineae</taxon>
        <taxon>Physalacriaceae</taxon>
        <taxon>Armillaria</taxon>
    </lineage>
</organism>
<dbReference type="AlphaFoldDB" id="A0A284RXF6"/>
<keyword evidence="2" id="KW-1185">Reference proteome</keyword>
<gene>
    <name evidence="1" type="ORF">ARMOST_16880</name>
</gene>
<reference evidence="2" key="1">
    <citation type="journal article" date="2017" name="Nat. Ecol. Evol.">
        <title>Genome expansion and lineage-specific genetic innovations in the forest pathogenic fungi Armillaria.</title>
        <authorList>
            <person name="Sipos G."/>
            <person name="Prasanna A.N."/>
            <person name="Walter M.C."/>
            <person name="O'Connor E."/>
            <person name="Balint B."/>
            <person name="Krizsan K."/>
            <person name="Kiss B."/>
            <person name="Hess J."/>
            <person name="Varga T."/>
            <person name="Slot J."/>
            <person name="Riley R."/>
            <person name="Boka B."/>
            <person name="Rigling D."/>
            <person name="Barry K."/>
            <person name="Lee J."/>
            <person name="Mihaltcheva S."/>
            <person name="LaButti K."/>
            <person name="Lipzen A."/>
            <person name="Waldron R."/>
            <person name="Moloney N.M."/>
            <person name="Sperisen C."/>
            <person name="Kredics L."/>
            <person name="Vagvoelgyi C."/>
            <person name="Patrignani A."/>
            <person name="Fitzpatrick D."/>
            <person name="Nagy I."/>
            <person name="Doyle S."/>
            <person name="Anderson J.B."/>
            <person name="Grigoriev I.V."/>
            <person name="Gueldener U."/>
            <person name="Muensterkoetter M."/>
            <person name="Nagy L.G."/>
        </authorList>
    </citation>
    <scope>NUCLEOTIDE SEQUENCE [LARGE SCALE GENOMIC DNA]</scope>
    <source>
        <strain evidence="2">C18/9</strain>
    </source>
</reference>
<evidence type="ECO:0000313" key="2">
    <source>
        <dbReference type="Proteomes" id="UP000219338"/>
    </source>
</evidence>
<dbReference type="EMBL" id="FUEG01000020">
    <property type="protein sequence ID" value="SJL13436.1"/>
    <property type="molecule type" value="Genomic_DNA"/>
</dbReference>